<keyword evidence="2" id="KW-1185">Reference proteome</keyword>
<proteinExistence type="predicted"/>
<evidence type="ECO:0000313" key="1">
    <source>
        <dbReference type="EMBL" id="RCG28993.1"/>
    </source>
</evidence>
<evidence type="ECO:0000313" key="2">
    <source>
        <dbReference type="Proteomes" id="UP000253094"/>
    </source>
</evidence>
<dbReference type="AlphaFoldDB" id="A0A367FF29"/>
<name>A0A367FF29_9ACTN</name>
<dbReference type="EMBL" id="QOIL01000012">
    <property type="protein sequence ID" value="RCG28993.1"/>
    <property type="molecule type" value="Genomic_DNA"/>
</dbReference>
<protein>
    <submittedName>
        <fullName evidence="1">Uncharacterized protein</fullName>
    </submittedName>
</protein>
<comment type="caution">
    <text evidence="1">The sequence shown here is derived from an EMBL/GenBank/DDBJ whole genome shotgun (WGS) entry which is preliminary data.</text>
</comment>
<dbReference type="Proteomes" id="UP000253094">
    <property type="component" value="Unassembled WGS sequence"/>
</dbReference>
<reference evidence="1 2" key="1">
    <citation type="submission" date="2018-06" db="EMBL/GenBank/DDBJ databases">
        <title>Sphaerisporangium craniellae sp. nov., isolated from a marine sponge in the South China Sea.</title>
        <authorList>
            <person name="Li L."/>
        </authorList>
    </citation>
    <scope>NUCLEOTIDE SEQUENCE [LARGE SCALE GENOMIC DNA]</scope>
    <source>
        <strain evidence="1 2">CCTCC AA 208026</strain>
    </source>
</reference>
<gene>
    <name evidence="1" type="ORF">DQ384_21805</name>
</gene>
<sequence>MPRALDEAFGASLSDVSAHRVSVNTAVENYPICLTVKVLRHAPRLRLDGWDTVVETGIGTPSGRLGLTSWETGDPLPNLAASGPGDYRVRIHVRNQEEAAKYASDLPVEEHLVIVYPGTSRRTVFLSAGR</sequence>
<accession>A0A367FF29</accession>
<organism evidence="1 2">
    <name type="scientific">Sphaerisporangium album</name>
    <dbReference type="NCBI Taxonomy" id="509200"/>
    <lineage>
        <taxon>Bacteria</taxon>
        <taxon>Bacillati</taxon>
        <taxon>Actinomycetota</taxon>
        <taxon>Actinomycetes</taxon>
        <taxon>Streptosporangiales</taxon>
        <taxon>Streptosporangiaceae</taxon>
        <taxon>Sphaerisporangium</taxon>
    </lineage>
</organism>